<evidence type="ECO:0000256" key="1">
    <source>
        <dbReference type="ARBA" id="ARBA00022801"/>
    </source>
</evidence>
<dbReference type="GO" id="GO:0008448">
    <property type="term" value="F:N-acetylglucosamine-6-phosphate deacetylase activity"/>
    <property type="evidence" value="ECO:0007669"/>
    <property type="project" value="TreeGrafter"/>
</dbReference>
<dbReference type="InterPro" id="IPR032466">
    <property type="entry name" value="Metal_Hydrolase"/>
</dbReference>
<dbReference type="AlphaFoldDB" id="A0A7D9E687"/>
<dbReference type="PANTHER" id="PTHR11113:SF15">
    <property type="entry name" value="N-ACETYLGLUCOSAMINE-6-PHOSPHATE DEACETYLASE-LIKE PROTEIN"/>
    <property type="match status" value="1"/>
</dbReference>
<accession>A0A7D9E687</accession>
<dbReference type="OrthoDB" id="5952986at2759"/>
<dbReference type="InterPro" id="IPR006680">
    <property type="entry name" value="Amidohydro-rel"/>
</dbReference>
<gene>
    <name evidence="2" type="ORF">PACLA_8A009375</name>
</gene>
<dbReference type="PANTHER" id="PTHR11113">
    <property type="entry name" value="N-ACETYLGLUCOSAMINE-6-PHOSPHATE DEACETYLASE"/>
    <property type="match status" value="1"/>
</dbReference>
<organism evidence="2 3">
    <name type="scientific">Paramuricea clavata</name>
    <name type="common">Red gorgonian</name>
    <name type="synonym">Violescent sea-whip</name>
    <dbReference type="NCBI Taxonomy" id="317549"/>
    <lineage>
        <taxon>Eukaryota</taxon>
        <taxon>Metazoa</taxon>
        <taxon>Cnidaria</taxon>
        <taxon>Anthozoa</taxon>
        <taxon>Octocorallia</taxon>
        <taxon>Malacalcyonacea</taxon>
        <taxon>Plexauridae</taxon>
        <taxon>Paramuricea</taxon>
    </lineage>
</organism>
<proteinExistence type="predicted"/>
<dbReference type="GO" id="GO:0006046">
    <property type="term" value="P:N-acetylglucosamine catabolic process"/>
    <property type="evidence" value="ECO:0007669"/>
    <property type="project" value="TreeGrafter"/>
</dbReference>
<keyword evidence="3" id="KW-1185">Reference proteome</keyword>
<keyword evidence="1" id="KW-0378">Hydrolase</keyword>
<dbReference type="Gene3D" id="3.20.20.140">
    <property type="entry name" value="Metal-dependent hydrolases"/>
    <property type="match status" value="1"/>
</dbReference>
<sequence length="260" mass="29054">MPGLKVMTVSPHVASKTNYQVIKMLHDRGVVPSLGHDRQADEQEIVDALSVSKTQPCHITHLYNVSKFHHRNPGLVNFGLLDSYPSLSKYDDVVAPTVELIGDMIHVHPLAVKLVLSSRSWDQIAFVTDCVAHRSQAHRTITYDGRQIKVDKENNVVKSCDDDTLVGSCCTMLDIFNSLINVLNVPVGKAFMMLSENPARFAKLNNVGTIEVGKDANLVMFDHNYNLMKTFVDGRMAFRTSLCRKKSVVSTESFDESFNM</sequence>
<reference evidence="2" key="1">
    <citation type="submission" date="2020-04" db="EMBL/GenBank/DDBJ databases">
        <authorList>
            <person name="Alioto T."/>
            <person name="Alioto T."/>
            <person name="Gomez Garrido J."/>
        </authorList>
    </citation>
    <scope>NUCLEOTIDE SEQUENCE</scope>
    <source>
        <strain evidence="2">A484AB</strain>
    </source>
</reference>
<dbReference type="EMBL" id="CACRXK020004249">
    <property type="protein sequence ID" value="CAB4002069.1"/>
    <property type="molecule type" value="Genomic_DNA"/>
</dbReference>
<dbReference type="Gene3D" id="2.30.40.10">
    <property type="entry name" value="Urease, subunit C, domain 1"/>
    <property type="match status" value="1"/>
</dbReference>
<dbReference type="Pfam" id="PF01979">
    <property type="entry name" value="Amidohydro_1"/>
    <property type="match status" value="1"/>
</dbReference>
<name>A0A7D9E687_PARCT</name>
<evidence type="ECO:0000313" key="3">
    <source>
        <dbReference type="Proteomes" id="UP001152795"/>
    </source>
</evidence>
<dbReference type="SUPFAM" id="SSF51338">
    <property type="entry name" value="Composite domain of metallo-dependent hydrolases"/>
    <property type="match status" value="1"/>
</dbReference>
<dbReference type="Proteomes" id="UP001152795">
    <property type="component" value="Unassembled WGS sequence"/>
</dbReference>
<protein>
    <submittedName>
        <fullName evidence="2">N-acetylglucosamine-6-phosphate deacetylase</fullName>
    </submittedName>
</protein>
<comment type="caution">
    <text evidence="2">The sequence shown here is derived from an EMBL/GenBank/DDBJ whole genome shotgun (WGS) entry which is preliminary data.</text>
</comment>
<dbReference type="InterPro" id="IPR011059">
    <property type="entry name" value="Metal-dep_hydrolase_composite"/>
</dbReference>
<evidence type="ECO:0000313" key="2">
    <source>
        <dbReference type="EMBL" id="CAB4002069.1"/>
    </source>
</evidence>
<dbReference type="SUPFAM" id="SSF51556">
    <property type="entry name" value="Metallo-dependent hydrolases"/>
    <property type="match status" value="1"/>
</dbReference>